<keyword evidence="7" id="KW-1185">Reference proteome</keyword>
<evidence type="ECO:0000256" key="5">
    <source>
        <dbReference type="SAM" id="Phobius"/>
    </source>
</evidence>
<dbReference type="Gene3D" id="1.20.1070.10">
    <property type="entry name" value="Rhodopsin 7-helix transmembrane proteins"/>
    <property type="match status" value="1"/>
</dbReference>
<evidence type="ECO:0000256" key="1">
    <source>
        <dbReference type="ARBA" id="ARBA00004370"/>
    </source>
</evidence>
<dbReference type="Proteomes" id="UP000748531">
    <property type="component" value="Unassembled WGS sequence"/>
</dbReference>
<dbReference type="OrthoDB" id="6269383at2759"/>
<dbReference type="GO" id="GO:0016020">
    <property type="term" value="C:membrane"/>
    <property type="evidence" value="ECO:0007669"/>
    <property type="project" value="UniProtKB-SubCell"/>
</dbReference>
<evidence type="ECO:0008006" key="8">
    <source>
        <dbReference type="Google" id="ProtNLM"/>
    </source>
</evidence>
<protein>
    <recommendedName>
        <fullName evidence="8">G-protein coupled receptors family 1 profile domain-containing protein</fullName>
    </recommendedName>
</protein>
<dbReference type="InterPro" id="IPR000276">
    <property type="entry name" value="GPCR_Rhodpsn"/>
</dbReference>
<dbReference type="PANTHER" id="PTHR45698">
    <property type="entry name" value="TRACE AMINE-ASSOCIATED RECEPTOR 19N-RELATED"/>
    <property type="match status" value="1"/>
</dbReference>
<dbReference type="GO" id="GO:0004930">
    <property type="term" value="F:G protein-coupled receptor activity"/>
    <property type="evidence" value="ECO:0007669"/>
    <property type="project" value="InterPro"/>
</dbReference>
<dbReference type="EMBL" id="LUCH01005754">
    <property type="protein sequence ID" value="KAF5397805.1"/>
    <property type="molecule type" value="Genomic_DNA"/>
</dbReference>
<dbReference type="PRINTS" id="PR00237">
    <property type="entry name" value="GPCRRHODOPSN"/>
</dbReference>
<keyword evidence="3 5" id="KW-1133">Transmembrane helix</keyword>
<feature type="transmembrane region" description="Helical" evidence="5">
    <location>
        <begin position="73"/>
        <end position="96"/>
    </location>
</feature>
<feature type="transmembrane region" description="Helical" evidence="5">
    <location>
        <begin position="156"/>
        <end position="179"/>
    </location>
</feature>
<gene>
    <name evidence="6" type="ORF">PHET_09007</name>
</gene>
<evidence type="ECO:0000256" key="3">
    <source>
        <dbReference type="ARBA" id="ARBA00022989"/>
    </source>
</evidence>
<comment type="caution">
    <text evidence="6">The sequence shown here is derived from an EMBL/GenBank/DDBJ whole genome shotgun (WGS) entry which is preliminary data.</text>
</comment>
<accession>A0A8J4SVV1</accession>
<sequence>MLLGIGLNIAMLVELRTVNLRSRLTPWLLRNQVMFDGLACCLTILILWVQEIPTYDEVSGAIVCYLWDSQSSFWTAIALSTCNLMCIAFDHLLATVYCVTYRIYQTRYIVGCCIANFTYTLLVVLLYLSCYTNGTFQTEVRPEYIIAFNMAKIHQVLLAVVYYLLPLVFLITVHFRVIWHIKAYFRLPNAFAGPTTELSSTTTHESNCGSVGDEGDVHSRSVIKSLTVGTFCLITSMILAHSYDSFYYVFGPSLVYAYIVGSEEQLISLLIIASNCAVNPVILALSLPSMRKRIFTHMRMIKQHLGEFFHSC</sequence>
<evidence type="ECO:0000313" key="6">
    <source>
        <dbReference type="EMBL" id="KAF5397805.1"/>
    </source>
</evidence>
<organism evidence="6 7">
    <name type="scientific">Paragonimus heterotremus</name>
    <dbReference type="NCBI Taxonomy" id="100268"/>
    <lineage>
        <taxon>Eukaryota</taxon>
        <taxon>Metazoa</taxon>
        <taxon>Spiralia</taxon>
        <taxon>Lophotrochozoa</taxon>
        <taxon>Platyhelminthes</taxon>
        <taxon>Trematoda</taxon>
        <taxon>Digenea</taxon>
        <taxon>Plagiorchiida</taxon>
        <taxon>Troglotremata</taxon>
        <taxon>Troglotrematidae</taxon>
        <taxon>Paragonimus</taxon>
    </lineage>
</organism>
<name>A0A8J4SVV1_9TREM</name>
<dbReference type="PANTHER" id="PTHR45698:SF1">
    <property type="entry name" value="TRACE AMINE-ASSOCIATED RECEPTOR 13C-LIKE"/>
    <property type="match status" value="1"/>
</dbReference>
<evidence type="ECO:0000256" key="2">
    <source>
        <dbReference type="ARBA" id="ARBA00022692"/>
    </source>
</evidence>
<dbReference type="CDD" id="cd00637">
    <property type="entry name" value="7tm_classA_rhodopsin-like"/>
    <property type="match status" value="1"/>
</dbReference>
<feature type="transmembrane region" description="Helical" evidence="5">
    <location>
        <begin position="108"/>
        <end position="128"/>
    </location>
</feature>
<feature type="transmembrane region" description="Helical" evidence="5">
    <location>
        <begin position="226"/>
        <end position="246"/>
    </location>
</feature>
<dbReference type="AlphaFoldDB" id="A0A8J4SVV1"/>
<reference evidence="6" key="1">
    <citation type="submission" date="2019-05" db="EMBL/GenBank/DDBJ databases">
        <title>Annotation for the trematode Paragonimus heterotremus.</title>
        <authorList>
            <person name="Choi Y.-J."/>
        </authorList>
    </citation>
    <scope>NUCLEOTIDE SEQUENCE</scope>
    <source>
        <strain evidence="6">LC</strain>
    </source>
</reference>
<feature type="transmembrane region" description="Helical" evidence="5">
    <location>
        <begin position="33"/>
        <end position="53"/>
    </location>
</feature>
<keyword evidence="2 5" id="KW-0812">Transmembrane</keyword>
<proteinExistence type="predicted"/>
<evidence type="ECO:0000256" key="4">
    <source>
        <dbReference type="ARBA" id="ARBA00023136"/>
    </source>
</evidence>
<comment type="subcellular location">
    <subcellularLocation>
        <location evidence="1">Membrane</location>
    </subcellularLocation>
</comment>
<feature type="transmembrane region" description="Helical" evidence="5">
    <location>
        <begin position="266"/>
        <end position="290"/>
    </location>
</feature>
<evidence type="ECO:0000313" key="7">
    <source>
        <dbReference type="Proteomes" id="UP000748531"/>
    </source>
</evidence>
<dbReference type="SUPFAM" id="SSF81321">
    <property type="entry name" value="Family A G protein-coupled receptor-like"/>
    <property type="match status" value="1"/>
</dbReference>
<keyword evidence="4 5" id="KW-0472">Membrane</keyword>